<accession>A0A743NWU3</accession>
<reference evidence="1" key="1">
    <citation type="journal article" date="2018" name="Genome Biol.">
        <title>SKESA: strategic k-mer extension for scrupulous assemblies.</title>
        <authorList>
            <person name="Souvorov A."/>
            <person name="Agarwala R."/>
            <person name="Lipman D.J."/>
        </authorList>
    </citation>
    <scope>NUCLEOTIDE SEQUENCE</scope>
    <source>
        <strain evidence="1">MA.CK_00/00001968</strain>
    </source>
</reference>
<sequence>MGNTATTEKLTGSADVQQVIKRAQEFFIGGTWQKPPEKEPEPGVYTFEVLVADALEIISKLCPSHKAGAW</sequence>
<name>A0A743NWU3_SALER</name>
<dbReference type="AlphaFoldDB" id="A0A743NWU3"/>
<organism evidence="1">
    <name type="scientific">Salmonella enterica</name>
    <name type="common">Salmonella choleraesuis</name>
    <dbReference type="NCBI Taxonomy" id="28901"/>
    <lineage>
        <taxon>Bacteria</taxon>
        <taxon>Pseudomonadati</taxon>
        <taxon>Pseudomonadota</taxon>
        <taxon>Gammaproteobacteria</taxon>
        <taxon>Enterobacterales</taxon>
        <taxon>Enterobacteriaceae</taxon>
        <taxon>Salmonella</taxon>
    </lineage>
</organism>
<comment type="caution">
    <text evidence="1">The sequence shown here is derived from an EMBL/GenBank/DDBJ whole genome shotgun (WGS) entry which is preliminary data.</text>
</comment>
<gene>
    <name evidence="1" type="ORF">G9F27_000791</name>
</gene>
<proteinExistence type="predicted"/>
<evidence type="ECO:0000313" key="1">
    <source>
        <dbReference type="EMBL" id="HAF2126687.1"/>
    </source>
</evidence>
<dbReference type="EMBL" id="DAAUQX010000004">
    <property type="protein sequence ID" value="HAF2126687.1"/>
    <property type="molecule type" value="Genomic_DNA"/>
</dbReference>
<protein>
    <submittedName>
        <fullName evidence="1">Uncharacterized protein</fullName>
    </submittedName>
</protein>
<reference evidence="1" key="2">
    <citation type="submission" date="2020-02" db="EMBL/GenBank/DDBJ databases">
        <authorList>
            <consortium name="NCBI Pathogen Detection Project"/>
        </authorList>
    </citation>
    <scope>NUCLEOTIDE SEQUENCE</scope>
    <source>
        <strain evidence="1">MA.CK_00/00001968</strain>
    </source>
</reference>